<dbReference type="AlphaFoldDB" id="A0A2K1QIN6"/>
<dbReference type="OrthoDB" id="1022638at2759"/>
<proteinExistence type="predicted"/>
<keyword evidence="3" id="KW-1185">Reference proteome</keyword>
<protein>
    <recommendedName>
        <fullName evidence="4">BTB domain-containing protein</fullName>
    </recommendedName>
</protein>
<feature type="region of interest" description="Disordered" evidence="1">
    <location>
        <begin position="1"/>
        <end position="22"/>
    </location>
</feature>
<evidence type="ECO:0000313" key="3">
    <source>
        <dbReference type="Proteomes" id="UP000243797"/>
    </source>
</evidence>
<evidence type="ECO:0008006" key="4">
    <source>
        <dbReference type="Google" id="ProtNLM"/>
    </source>
</evidence>
<dbReference type="InterPro" id="IPR011333">
    <property type="entry name" value="SKP1/BTB/POZ_sf"/>
</dbReference>
<evidence type="ECO:0000313" key="2">
    <source>
        <dbReference type="EMBL" id="PNS14997.1"/>
    </source>
</evidence>
<feature type="region of interest" description="Disordered" evidence="1">
    <location>
        <begin position="260"/>
        <end position="303"/>
    </location>
</feature>
<feature type="region of interest" description="Disordered" evidence="1">
    <location>
        <begin position="416"/>
        <end position="449"/>
    </location>
</feature>
<feature type="compositionally biased region" description="Polar residues" evidence="1">
    <location>
        <begin position="339"/>
        <end position="353"/>
    </location>
</feature>
<gene>
    <name evidence="2" type="ORF">CAC42_2226</name>
</gene>
<organism evidence="2 3">
    <name type="scientific">Sphaceloma murrayae</name>
    <dbReference type="NCBI Taxonomy" id="2082308"/>
    <lineage>
        <taxon>Eukaryota</taxon>
        <taxon>Fungi</taxon>
        <taxon>Dikarya</taxon>
        <taxon>Ascomycota</taxon>
        <taxon>Pezizomycotina</taxon>
        <taxon>Dothideomycetes</taxon>
        <taxon>Dothideomycetidae</taxon>
        <taxon>Myriangiales</taxon>
        <taxon>Elsinoaceae</taxon>
        <taxon>Sphaceloma</taxon>
    </lineage>
</organism>
<reference evidence="2 3" key="1">
    <citation type="submission" date="2017-06" db="EMBL/GenBank/DDBJ databases">
        <title>Draft genome sequence of a variant of Elsinoe murrayae.</title>
        <authorList>
            <person name="Cheng Q."/>
        </authorList>
    </citation>
    <scope>NUCLEOTIDE SEQUENCE [LARGE SCALE GENOMIC DNA]</scope>
    <source>
        <strain evidence="2 3">CQ-2017a</strain>
    </source>
</reference>
<feature type="region of interest" description="Disordered" evidence="1">
    <location>
        <begin position="335"/>
        <end position="367"/>
    </location>
</feature>
<comment type="caution">
    <text evidence="2">The sequence shown here is derived from an EMBL/GenBank/DDBJ whole genome shotgun (WGS) entry which is preliminary data.</text>
</comment>
<dbReference type="STRING" id="2082308.A0A2K1QIN6"/>
<dbReference type="InParanoid" id="A0A2K1QIN6"/>
<dbReference type="Gene3D" id="3.30.710.10">
    <property type="entry name" value="Potassium Channel Kv1.1, Chain A"/>
    <property type="match status" value="1"/>
</dbReference>
<sequence length="449" mass="48929">MSEQNAFASADGRGDHSSPAGPLVVRHIPGTLALDVPLPANDPMEVDETPDFKVVVTVARGEQFVLSAKLVTQYSNFFDCSLTSHWKSKQKKAKINLEVTDPNIFEIFADWLNHGSVFTREGRTPASLTYTSLCHAYVLGQDLCAQKFRNDIMDIITAKFDAGHPPDKEVPKIAYVYTPPNSPLRRILVDVYAYRGGPDFVRGSAKKDIDEEFLIDLTCALYSLRAKDTPYPYHLANVGCRYHDHGILGDSACPGATLPAMDNRPSQDEVAGVNETEGLRSEPPAQAMSHSHEGLPSYQPTAPVGIDQEDFQLAMERSNPLLTPSNTRVGVSDVANDSGIGSMSTGPSTSTNKAAPKPFTPSRKRVREQTIRDLSDITPCPAPRDAGAGGAGSEIKEEPVGEMTMNMMAPDVDNDVSALTGQKMSSRRRTKVQKLRSRAATRDEPIELD</sequence>
<feature type="compositionally biased region" description="Basic residues" evidence="1">
    <location>
        <begin position="425"/>
        <end position="439"/>
    </location>
</feature>
<name>A0A2K1QIN6_9PEZI</name>
<feature type="compositionally biased region" description="Basic and acidic residues" evidence="1">
    <location>
        <begin position="440"/>
        <end position="449"/>
    </location>
</feature>
<dbReference type="EMBL" id="NKHZ01000081">
    <property type="protein sequence ID" value="PNS14997.1"/>
    <property type="molecule type" value="Genomic_DNA"/>
</dbReference>
<dbReference type="Proteomes" id="UP000243797">
    <property type="component" value="Unassembled WGS sequence"/>
</dbReference>
<evidence type="ECO:0000256" key="1">
    <source>
        <dbReference type="SAM" id="MobiDB-lite"/>
    </source>
</evidence>
<accession>A0A2K1QIN6</accession>